<name>A0A8J3Z8I0_9ACTN</name>
<protein>
    <submittedName>
        <fullName evidence="2">Uncharacterized protein</fullName>
    </submittedName>
</protein>
<feature type="transmembrane region" description="Helical" evidence="1">
    <location>
        <begin position="66"/>
        <end position="85"/>
    </location>
</feature>
<evidence type="ECO:0000313" key="2">
    <source>
        <dbReference type="EMBL" id="GIJ56843.1"/>
    </source>
</evidence>
<keyword evidence="3" id="KW-1185">Reference proteome</keyword>
<evidence type="ECO:0000313" key="3">
    <source>
        <dbReference type="Proteomes" id="UP000612585"/>
    </source>
</evidence>
<dbReference type="Proteomes" id="UP000612585">
    <property type="component" value="Unassembled WGS sequence"/>
</dbReference>
<keyword evidence="1" id="KW-1133">Transmembrane helix</keyword>
<dbReference type="EMBL" id="BOPG01000027">
    <property type="protein sequence ID" value="GIJ56843.1"/>
    <property type="molecule type" value="Genomic_DNA"/>
</dbReference>
<keyword evidence="1" id="KW-0812">Transmembrane</keyword>
<organism evidence="2 3">
    <name type="scientific">Virgisporangium aurantiacum</name>
    <dbReference type="NCBI Taxonomy" id="175570"/>
    <lineage>
        <taxon>Bacteria</taxon>
        <taxon>Bacillati</taxon>
        <taxon>Actinomycetota</taxon>
        <taxon>Actinomycetes</taxon>
        <taxon>Micromonosporales</taxon>
        <taxon>Micromonosporaceae</taxon>
        <taxon>Virgisporangium</taxon>
    </lineage>
</organism>
<dbReference type="AlphaFoldDB" id="A0A8J3Z8I0"/>
<comment type="caution">
    <text evidence="2">The sequence shown here is derived from an EMBL/GenBank/DDBJ whole genome shotgun (WGS) entry which is preliminary data.</text>
</comment>
<accession>A0A8J3Z8I0</accession>
<sequence length="251" mass="27610">MPRTLATGYDKFCAVGFRGRAGGTDNGGMAGDEYVVVTGPRRWWHWFVTVPAHVFAGAYVLHVAPYGFVVLAAGVGGLWLLAPLLRRLRGNSGRWRGRGRGRPAMRFTAAGLDFNPVFDGTFPIHVPWTQAQSTFHRGSGRRLVWCVHSPQVEGLGLLRGFLPAAGEHLEPEELRAAVTKWADDRPGPGDPAAEVLLANAAEFGTFIAIDAGRAEGVDLKDLEERLAEWSRNRCTLEPDTAPRRHWFATDW</sequence>
<proteinExistence type="predicted"/>
<evidence type="ECO:0000256" key="1">
    <source>
        <dbReference type="SAM" id="Phobius"/>
    </source>
</evidence>
<keyword evidence="1" id="KW-0472">Membrane</keyword>
<reference evidence="2" key="1">
    <citation type="submission" date="2021-01" db="EMBL/GenBank/DDBJ databases">
        <title>Whole genome shotgun sequence of Virgisporangium aurantiacum NBRC 16421.</title>
        <authorList>
            <person name="Komaki H."/>
            <person name="Tamura T."/>
        </authorList>
    </citation>
    <scope>NUCLEOTIDE SEQUENCE</scope>
    <source>
        <strain evidence="2">NBRC 16421</strain>
    </source>
</reference>
<gene>
    <name evidence="2" type="ORF">Vau01_043590</name>
</gene>